<dbReference type="EMBL" id="CP055315">
    <property type="protein sequence ID" value="QLO53204.1"/>
    <property type="molecule type" value="Genomic_DNA"/>
</dbReference>
<proteinExistence type="predicted"/>
<organism evidence="1 2">
    <name type="scientific">Klebsiella grimontii</name>
    <dbReference type="NCBI Taxonomy" id="2058152"/>
    <lineage>
        <taxon>Bacteria</taxon>
        <taxon>Pseudomonadati</taxon>
        <taxon>Pseudomonadota</taxon>
        <taxon>Gammaproteobacteria</taxon>
        <taxon>Enterobacterales</taxon>
        <taxon>Enterobacteriaceae</taxon>
        <taxon>Klebsiella/Raoultella group</taxon>
        <taxon>Klebsiella</taxon>
    </lineage>
</organism>
<protein>
    <submittedName>
        <fullName evidence="1">Uncharacterized protein</fullName>
    </submittedName>
</protein>
<gene>
    <name evidence="1" type="ORF">HV234_17515</name>
</gene>
<evidence type="ECO:0000313" key="2">
    <source>
        <dbReference type="Proteomes" id="UP000510937"/>
    </source>
</evidence>
<accession>A0ABD7AKJ3</accession>
<dbReference type="RefSeq" id="WP_181246749.1">
    <property type="nucleotide sequence ID" value="NZ_CP055315.1"/>
</dbReference>
<dbReference type="Proteomes" id="UP000510937">
    <property type="component" value="Chromosome"/>
</dbReference>
<name>A0ABD7AKJ3_9ENTR</name>
<evidence type="ECO:0000313" key="1">
    <source>
        <dbReference type="EMBL" id="QLO53204.1"/>
    </source>
</evidence>
<reference evidence="2" key="1">
    <citation type="submission" date="2020-06" db="EMBL/GenBank/DDBJ databases">
        <title>REHAB project genomes.</title>
        <authorList>
            <person name="Shaw L.P."/>
        </authorList>
    </citation>
    <scope>NUCLEOTIDE SEQUENCE [LARGE SCALE GENOMIC DNA]</scope>
    <source>
        <strain evidence="2">RHBSTW-00555</strain>
    </source>
</reference>
<sequence>MSGLLTTVKGVITKSLNNIEPLRKAMKISSTQSLFTLVGVTQEYTPLDYAEIPRQQGDFGFEFLISSTPTNPLPQETFDVIVEYVLRQTKTEFKDAGVTLIGLDFGNSTIVDDPTTGRISLVFTINIIATLKR</sequence>
<dbReference type="AlphaFoldDB" id="A0ABD7AKJ3"/>